<evidence type="ECO:0000313" key="5">
    <source>
        <dbReference type="EMBL" id="KAF2209311.1"/>
    </source>
</evidence>
<dbReference type="InterPro" id="IPR000182">
    <property type="entry name" value="GNAT_dom"/>
</dbReference>
<keyword evidence="6" id="KW-1185">Reference proteome</keyword>
<dbReference type="AlphaFoldDB" id="A0A6A6F8F0"/>
<keyword evidence="2" id="KW-0012">Acyltransferase</keyword>
<feature type="region of interest" description="Disordered" evidence="3">
    <location>
        <begin position="18"/>
        <end position="42"/>
    </location>
</feature>
<dbReference type="SUPFAM" id="SSF55729">
    <property type="entry name" value="Acyl-CoA N-acyltransferases (Nat)"/>
    <property type="match status" value="1"/>
</dbReference>
<dbReference type="GO" id="GO:0031415">
    <property type="term" value="C:NatA complex"/>
    <property type="evidence" value="ECO:0007669"/>
    <property type="project" value="TreeGrafter"/>
</dbReference>
<dbReference type="GO" id="GO:0007064">
    <property type="term" value="P:mitotic sister chromatid cohesion"/>
    <property type="evidence" value="ECO:0007669"/>
    <property type="project" value="TreeGrafter"/>
</dbReference>
<dbReference type="PANTHER" id="PTHR42919">
    <property type="entry name" value="N-ALPHA-ACETYLTRANSFERASE"/>
    <property type="match status" value="1"/>
</dbReference>
<evidence type="ECO:0000313" key="6">
    <source>
        <dbReference type="Proteomes" id="UP000799539"/>
    </source>
</evidence>
<evidence type="ECO:0000256" key="3">
    <source>
        <dbReference type="SAM" id="MobiDB-lite"/>
    </source>
</evidence>
<reference evidence="5" key="1">
    <citation type="journal article" date="2020" name="Stud. Mycol.">
        <title>101 Dothideomycetes genomes: a test case for predicting lifestyles and emergence of pathogens.</title>
        <authorList>
            <person name="Haridas S."/>
            <person name="Albert R."/>
            <person name="Binder M."/>
            <person name="Bloem J."/>
            <person name="Labutti K."/>
            <person name="Salamov A."/>
            <person name="Andreopoulos B."/>
            <person name="Baker S."/>
            <person name="Barry K."/>
            <person name="Bills G."/>
            <person name="Bluhm B."/>
            <person name="Cannon C."/>
            <person name="Castanera R."/>
            <person name="Culley D."/>
            <person name="Daum C."/>
            <person name="Ezra D."/>
            <person name="Gonzalez J."/>
            <person name="Henrissat B."/>
            <person name="Kuo A."/>
            <person name="Liang C."/>
            <person name="Lipzen A."/>
            <person name="Lutzoni F."/>
            <person name="Magnuson J."/>
            <person name="Mondo S."/>
            <person name="Nolan M."/>
            <person name="Ohm R."/>
            <person name="Pangilinan J."/>
            <person name="Park H.-J."/>
            <person name="Ramirez L."/>
            <person name="Alfaro M."/>
            <person name="Sun H."/>
            <person name="Tritt A."/>
            <person name="Yoshinaga Y."/>
            <person name="Zwiers L.-H."/>
            <person name="Turgeon B."/>
            <person name="Goodwin S."/>
            <person name="Spatafora J."/>
            <person name="Crous P."/>
            <person name="Grigoriev I."/>
        </authorList>
    </citation>
    <scope>NUCLEOTIDE SEQUENCE</scope>
    <source>
        <strain evidence="5">SCOH1-5</strain>
    </source>
</reference>
<accession>A0A6A6F8F0</accession>
<dbReference type="InterPro" id="IPR051556">
    <property type="entry name" value="N-term/lysine_N-AcTrnsfr"/>
</dbReference>
<sequence length="214" mass="23343">MSPPSLLAALHQPAIVSRAPPSPGAADASLHAPPAHGRRPLPPNVELRACTAADLPHLKRLTSLLLPIPYPDKFYKDIVSDPVTNSITLLAVWHDDTPADAPGKGRLIGAIRCRLLEPSTAPVLYLSTLVLLSPYRKHGIATHLLRTVVQKAAEDYGVTRVAAHVWEANVDGLAWYRQRGFRETGRESEYYRRLEPSGAVLVERAVGVADLLRP</sequence>
<evidence type="ECO:0000256" key="2">
    <source>
        <dbReference type="ARBA" id="ARBA00023315"/>
    </source>
</evidence>
<evidence type="ECO:0000259" key="4">
    <source>
        <dbReference type="PROSITE" id="PS51186"/>
    </source>
</evidence>
<dbReference type="PROSITE" id="PS51186">
    <property type="entry name" value="GNAT"/>
    <property type="match status" value="1"/>
</dbReference>
<dbReference type="Proteomes" id="UP000799539">
    <property type="component" value="Unassembled WGS sequence"/>
</dbReference>
<dbReference type="GO" id="GO:0016747">
    <property type="term" value="F:acyltransferase activity, transferring groups other than amino-acyl groups"/>
    <property type="evidence" value="ECO:0007669"/>
    <property type="project" value="InterPro"/>
</dbReference>
<keyword evidence="1" id="KW-0808">Transferase</keyword>
<dbReference type="OrthoDB" id="47374at2759"/>
<dbReference type="Pfam" id="PF00583">
    <property type="entry name" value="Acetyltransf_1"/>
    <property type="match status" value="1"/>
</dbReference>
<evidence type="ECO:0000256" key="1">
    <source>
        <dbReference type="ARBA" id="ARBA00022679"/>
    </source>
</evidence>
<dbReference type="CDD" id="cd04301">
    <property type="entry name" value="NAT_SF"/>
    <property type="match status" value="1"/>
</dbReference>
<dbReference type="EMBL" id="ML992687">
    <property type="protein sequence ID" value="KAF2209311.1"/>
    <property type="molecule type" value="Genomic_DNA"/>
</dbReference>
<gene>
    <name evidence="5" type="ORF">CERZMDRAFT_47546</name>
</gene>
<organism evidence="5 6">
    <name type="scientific">Cercospora zeae-maydis SCOH1-5</name>
    <dbReference type="NCBI Taxonomy" id="717836"/>
    <lineage>
        <taxon>Eukaryota</taxon>
        <taxon>Fungi</taxon>
        <taxon>Dikarya</taxon>
        <taxon>Ascomycota</taxon>
        <taxon>Pezizomycotina</taxon>
        <taxon>Dothideomycetes</taxon>
        <taxon>Dothideomycetidae</taxon>
        <taxon>Mycosphaerellales</taxon>
        <taxon>Mycosphaerellaceae</taxon>
        <taxon>Cercospora</taxon>
    </lineage>
</organism>
<dbReference type="InterPro" id="IPR016181">
    <property type="entry name" value="Acyl_CoA_acyltransferase"/>
</dbReference>
<proteinExistence type="predicted"/>
<name>A0A6A6F8F0_9PEZI</name>
<dbReference type="Gene3D" id="3.40.630.30">
    <property type="match status" value="1"/>
</dbReference>
<dbReference type="PANTHER" id="PTHR42919:SF8">
    <property type="entry name" value="N-ALPHA-ACETYLTRANSFERASE 50"/>
    <property type="match status" value="1"/>
</dbReference>
<feature type="domain" description="N-acetyltransferase" evidence="4">
    <location>
        <begin position="45"/>
        <end position="207"/>
    </location>
</feature>
<protein>
    <recommendedName>
        <fullName evidence="4">N-acetyltransferase domain-containing protein</fullName>
    </recommendedName>
</protein>